<evidence type="ECO:0000259" key="3">
    <source>
        <dbReference type="Pfam" id="PF06110"/>
    </source>
</evidence>
<dbReference type="Proteomes" id="UP000024404">
    <property type="component" value="Unassembled WGS sequence"/>
</dbReference>
<evidence type="ECO:0000256" key="2">
    <source>
        <dbReference type="ARBA" id="ARBA00016949"/>
    </source>
</evidence>
<name>A0A8R1XZ30_ONCVO</name>
<reference evidence="4" key="2">
    <citation type="submission" date="2022-06" db="UniProtKB">
        <authorList>
            <consortium name="EnsemblMetazoa"/>
        </authorList>
    </citation>
    <scope>IDENTIFICATION</scope>
</reference>
<organism evidence="4 5">
    <name type="scientific">Onchocerca volvulus</name>
    <dbReference type="NCBI Taxonomy" id="6282"/>
    <lineage>
        <taxon>Eukaryota</taxon>
        <taxon>Metazoa</taxon>
        <taxon>Ecdysozoa</taxon>
        <taxon>Nematoda</taxon>
        <taxon>Chromadorea</taxon>
        <taxon>Rhabditida</taxon>
        <taxon>Spirurina</taxon>
        <taxon>Spiruromorpha</taxon>
        <taxon>Filarioidea</taxon>
        <taxon>Onchocercidae</taxon>
        <taxon>Onchocerca</taxon>
    </lineage>
</organism>
<proteinExistence type="inferred from homology"/>
<dbReference type="EnsemblMetazoa" id="OVOC7997.1">
    <property type="protein sequence ID" value="OVOC7997.1"/>
    <property type="gene ID" value="WBGene00244806"/>
</dbReference>
<dbReference type="InterPro" id="IPR045108">
    <property type="entry name" value="TXNDC17-like"/>
</dbReference>
<dbReference type="Gene3D" id="3.40.30.10">
    <property type="entry name" value="Glutaredoxin"/>
    <property type="match status" value="2"/>
</dbReference>
<dbReference type="InterPro" id="IPR036249">
    <property type="entry name" value="Thioredoxin-like_sf"/>
</dbReference>
<dbReference type="OMA" id="HAIYKLT"/>
<comment type="similarity">
    <text evidence="1">Belongs to the thioredoxin family.</text>
</comment>
<dbReference type="SUPFAM" id="SSF52833">
    <property type="entry name" value="Thioredoxin-like"/>
    <property type="match status" value="1"/>
</dbReference>
<feature type="domain" description="Thioredoxin" evidence="3">
    <location>
        <begin position="118"/>
        <end position="176"/>
    </location>
</feature>
<feature type="domain" description="Thioredoxin" evidence="3">
    <location>
        <begin position="8"/>
        <end position="76"/>
    </location>
</feature>
<protein>
    <recommendedName>
        <fullName evidence="2">Thioredoxin domain-containing protein 17</fullName>
    </recommendedName>
</protein>
<accession>A0A8R1XZ30</accession>
<sequence length="178" mass="21094">MVFNRKKVEGFNELNTILNEHKDRIIILFTGSKNDGKNWCPDCVQAEPIIEKVIEKIVSSDDTDLTFIECGVGQRTEQVYFFIQNNFHICGKILDLSNFFYNYMLIRMKYFNYPTFNMIIVFNYGNFSWKDQKNAFRTDERFKLKEIPTLMDYNNKAKKLSGEQCANELLVEELFLED</sequence>
<evidence type="ECO:0000256" key="1">
    <source>
        <dbReference type="ARBA" id="ARBA00008987"/>
    </source>
</evidence>
<dbReference type="InterPro" id="IPR010357">
    <property type="entry name" value="TXNDC17_dom"/>
</dbReference>
<dbReference type="GO" id="GO:0047134">
    <property type="term" value="F:protein-disulfide reductase [NAD(P)H] activity"/>
    <property type="evidence" value="ECO:0007669"/>
    <property type="project" value="InterPro"/>
</dbReference>
<dbReference type="AlphaFoldDB" id="A0A8R1XZ30"/>
<dbReference type="GO" id="GO:0005829">
    <property type="term" value="C:cytosol"/>
    <property type="evidence" value="ECO:0007669"/>
    <property type="project" value="TreeGrafter"/>
</dbReference>
<evidence type="ECO:0000313" key="5">
    <source>
        <dbReference type="Proteomes" id="UP000024404"/>
    </source>
</evidence>
<dbReference type="Pfam" id="PF06110">
    <property type="entry name" value="TXD17-like_Trx"/>
    <property type="match status" value="2"/>
</dbReference>
<reference evidence="5" key="1">
    <citation type="submission" date="2013-10" db="EMBL/GenBank/DDBJ databases">
        <title>Genome sequencing of Onchocerca volvulus.</title>
        <authorList>
            <person name="Cotton J."/>
            <person name="Tsai J."/>
            <person name="Stanley E."/>
            <person name="Tracey A."/>
            <person name="Holroyd N."/>
            <person name="Lustigman S."/>
            <person name="Berriman M."/>
        </authorList>
    </citation>
    <scope>NUCLEOTIDE SEQUENCE</scope>
</reference>
<dbReference type="PANTHER" id="PTHR12452">
    <property type="entry name" value="42-9-9 PROTEIN-RELATED"/>
    <property type="match status" value="1"/>
</dbReference>
<dbReference type="PANTHER" id="PTHR12452:SF0">
    <property type="entry name" value="THIOREDOXIN DOMAIN-CONTAINING PROTEIN 17"/>
    <property type="match status" value="1"/>
</dbReference>
<evidence type="ECO:0000313" key="4">
    <source>
        <dbReference type="EnsemblMetazoa" id="OVOC7997.1"/>
    </source>
</evidence>
<keyword evidence="5" id="KW-1185">Reference proteome</keyword>
<dbReference type="EMBL" id="CMVM020000240">
    <property type="status" value="NOT_ANNOTATED_CDS"/>
    <property type="molecule type" value="Genomic_DNA"/>
</dbReference>